<proteinExistence type="predicted"/>
<evidence type="ECO:0000313" key="3">
    <source>
        <dbReference type="Proteomes" id="UP000799779"/>
    </source>
</evidence>
<dbReference type="AlphaFoldDB" id="A0A6A5WVJ0"/>
<dbReference type="PANTHER" id="PTHR36681:SF3">
    <property type="entry name" value="NUCLEAR GTPASE, GERMINAL CENTER-ASSOCIATED, TANDEM DUPLICATE 3"/>
    <property type="match status" value="1"/>
</dbReference>
<feature type="compositionally biased region" description="Polar residues" evidence="1">
    <location>
        <begin position="869"/>
        <end position="885"/>
    </location>
</feature>
<name>A0A6A5WVJ0_9PLEO</name>
<sequence>MASSIISPEAFQKFLKEHRITPKYESATETQIPHPWLEVGQNDIQECLKQMSNIALVAMGSIPEQDVELKHLRTVAELLPCVQRSAPIKVALVGAQGAGKSLLINALFDTDGLSMTGADGAACTSSIICYKNYPSDRPEGERTFLAEIAFLDVRSQEEMIKQHAKSYYYYHQEDGIDDESEDEHGPKAKGPGQDEADRRLKDTAQDVFHTLFGSREAFLEAWSSHEYRDGEFVKICQLKCQEALHDLPITGDNTATYVGSNPKDLLKKIRGFMANVKGEVSLWPLVDAITIRFQSPLLDEGVMIMDLPGWGDTNLSRIRHTDSIKSSVDIELIVADTIRISSDDDVIGNARSAVLAHGAGNVKLIATKIDQLSNNQLSQCTGLRYDEIKLRMLQAEEGAARAEEDDDTSKSDLLAKYKLHLERILKQRKIEERAIDITQELGHKLNGRGAEDSVICFHISAAEYMTWISKDKIMFRDHPALHPELTGIPGVRRYLRSLPAQQNLKDMRTHIFSTVPSFIEKIKRVVSDEDRDAGFKDLADEFDTFRETTLEHLLFDCRKNFKRIAQDSSKAMNVDSAAYKQRIDSLITKSWLQHKAPTFNKLLKSRGTVLPGTSRAKGLEFGCDWNKALSDVLAPGFRKWSVSQTASVKELHVALGKALDSIYNEVHYVLSHSLAGVNTIERAKYKWKPFRFRLRARSETLVDDMLKHQEKLLHQATMDDERANSLMASVTDSLFDEVFTALPALKPNPNGKKPQFVTPKFKFQKDYLLKLFIYEKKHIVDRAMTAFLEMTEKNMEDVIEKHLAAIRQIMDCYSEVLRQLTPVAYVVNKDGIIIRDQLREVLPKLEELAGQLPAFLPATPKNEEDGEMGQSTDSVTTKPASTSLSYYLKKDAKRKRGAGKTKIKKEEGILNKRARMG</sequence>
<gene>
    <name evidence="2" type="ORF">P154DRAFT_596258</name>
</gene>
<keyword evidence="3" id="KW-1185">Reference proteome</keyword>
<feature type="region of interest" description="Disordered" evidence="1">
    <location>
        <begin position="856"/>
        <end position="917"/>
    </location>
</feature>
<protein>
    <submittedName>
        <fullName evidence="2">Uncharacterized protein</fullName>
    </submittedName>
</protein>
<dbReference type="OrthoDB" id="3598281at2759"/>
<dbReference type="InterPro" id="IPR027417">
    <property type="entry name" value="P-loop_NTPase"/>
</dbReference>
<accession>A0A6A5WVJ0</accession>
<reference evidence="2" key="1">
    <citation type="journal article" date="2020" name="Stud. Mycol.">
        <title>101 Dothideomycetes genomes: a test case for predicting lifestyles and emergence of pathogens.</title>
        <authorList>
            <person name="Haridas S."/>
            <person name="Albert R."/>
            <person name="Binder M."/>
            <person name="Bloem J."/>
            <person name="Labutti K."/>
            <person name="Salamov A."/>
            <person name="Andreopoulos B."/>
            <person name="Baker S."/>
            <person name="Barry K."/>
            <person name="Bills G."/>
            <person name="Bluhm B."/>
            <person name="Cannon C."/>
            <person name="Castanera R."/>
            <person name="Culley D."/>
            <person name="Daum C."/>
            <person name="Ezra D."/>
            <person name="Gonzalez J."/>
            <person name="Henrissat B."/>
            <person name="Kuo A."/>
            <person name="Liang C."/>
            <person name="Lipzen A."/>
            <person name="Lutzoni F."/>
            <person name="Magnuson J."/>
            <person name="Mondo S."/>
            <person name="Nolan M."/>
            <person name="Ohm R."/>
            <person name="Pangilinan J."/>
            <person name="Park H.-J."/>
            <person name="Ramirez L."/>
            <person name="Alfaro M."/>
            <person name="Sun H."/>
            <person name="Tritt A."/>
            <person name="Yoshinaga Y."/>
            <person name="Zwiers L.-H."/>
            <person name="Turgeon B."/>
            <person name="Goodwin S."/>
            <person name="Spatafora J."/>
            <person name="Crous P."/>
            <person name="Grigoriev I."/>
        </authorList>
    </citation>
    <scope>NUCLEOTIDE SEQUENCE</scope>
    <source>
        <strain evidence="2">CBS 123094</strain>
    </source>
</reference>
<feature type="compositionally biased region" description="Basic residues" evidence="1">
    <location>
        <begin position="891"/>
        <end position="903"/>
    </location>
</feature>
<feature type="region of interest" description="Disordered" evidence="1">
    <location>
        <begin position="176"/>
        <end position="198"/>
    </location>
</feature>
<organism evidence="2 3">
    <name type="scientific">Amniculicola lignicola CBS 123094</name>
    <dbReference type="NCBI Taxonomy" id="1392246"/>
    <lineage>
        <taxon>Eukaryota</taxon>
        <taxon>Fungi</taxon>
        <taxon>Dikarya</taxon>
        <taxon>Ascomycota</taxon>
        <taxon>Pezizomycotina</taxon>
        <taxon>Dothideomycetes</taxon>
        <taxon>Pleosporomycetidae</taxon>
        <taxon>Pleosporales</taxon>
        <taxon>Amniculicolaceae</taxon>
        <taxon>Amniculicola</taxon>
    </lineage>
</organism>
<dbReference type="Proteomes" id="UP000799779">
    <property type="component" value="Unassembled WGS sequence"/>
</dbReference>
<dbReference type="SUPFAM" id="SSF52540">
    <property type="entry name" value="P-loop containing nucleoside triphosphate hydrolases"/>
    <property type="match status" value="1"/>
</dbReference>
<evidence type="ECO:0000256" key="1">
    <source>
        <dbReference type="SAM" id="MobiDB-lite"/>
    </source>
</evidence>
<dbReference type="Gene3D" id="3.40.50.300">
    <property type="entry name" value="P-loop containing nucleotide triphosphate hydrolases"/>
    <property type="match status" value="1"/>
</dbReference>
<evidence type="ECO:0000313" key="2">
    <source>
        <dbReference type="EMBL" id="KAF2001636.1"/>
    </source>
</evidence>
<dbReference type="PANTHER" id="PTHR36681">
    <property type="entry name" value="NUCLEAR GTPASE, GERMINAL CENTER-ASSOCIATED, TANDEM DUPLICATE 3"/>
    <property type="match status" value="1"/>
</dbReference>
<dbReference type="EMBL" id="ML977582">
    <property type="protein sequence ID" value="KAF2001636.1"/>
    <property type="molecule type" value="Genomic_DNA"/>
</dbReference>